<accession>A0A0G0G7W9</accession>
<dbReference type="Proteomes" id="UP000034044">
    <property type="component" value="Unassembled WGS sequence"/>
</dbReference>
<dbReference type="EMBL" id="LBSR01000009">
    <property type="protein sequence ID" value="KKQ22155.1"/>
    <property type="molecule type" value="Genomic_DNA"/>
</dbReference>
<organism evidence="1 2">
    <name type="scientific">Candidatus Wolfebacteria bacterium GW2011_GWC1_37_10</name>
    <dbReference type="NCBI Taxonomy" id="1619010"/>
    <lineage>
        <taxon>Bacteria</taxon>
        <taxon>Candidatus Wolfeibacteriota</taxon>
    </lineage>
</organism>
<reference evidence="1 2" key="1">
    <citation type="journal article" date="2015" name="Nature">
        <title>rRNA introns, odd ribosomes, and small enigmatic genomes across a large radiation of phyla.</title>
        <authorList>
            <person name="Brown C.T."/>
            <person name="Hug L.A."/>
            <person name="Thomas B.C."/>
            <person name="Sharon I."/>
            <person name="Castelle C.J."/>
            <person name="Singh A."/>
            <person name="Wilkins M.J."/>
            <person name="Williams K.H."/>
            <person name="Banfield J.F."/>
        </authorList>
    </citation>
    <scope>NUCLEOTIDE SEQUENCE [LARGE SCALE GENOMIC DNA]</scope>
</reference>
<dbReference type="AlphaFoldDB" id="A0A0G0G7W9"/>
<evidence type="ECO:0000313" key="1">
    <source>
        <dbReference type="EMBL" id="KKQ22155.1"/>
    </source>
</evidence>
<protein>
    <submittedName>
        <fullName evidence="1">Uncharacterized protein</fullName>
    </submittedName>
</protein>
<evidence type="ECO:0000313" key="2">
    <source>
        <dbReference type="Proteomes" id="UP000034044"/>
    </source>
</evidence>
<name>A0A0G0G7W9_9BACT</name>
<proteinExistence type="predicted"/>
<sequence length="37" mass="3946">FGSAGKGNLIIELNVKKPKHLSAKAKKILEDLGGEIQ</sequence>
<feature type="non-terminal residue" evidence="1">
    <location>
        <position position="1"/>
    </location>
</feature>
<comment type="caution">
    <text evidence="1">The sequence shown here is derived from an EMBL/GenBank/DDBJ whole genome shotgun (WGS) entry which is preliminary data.</text>
</comment>
<gene>
    <name evidence="1" type="ORF">US36_C0009G0001</name>
</gene>